<name>A0A819UI25_9BILA</name>
<sequence>MANMIKVWFKCDQNVPGKIKIDPDSDIDDLKEVIFGATDKRQYQATYDYKPLRPSAKVPQDTTDDMPIVFTKIGNVPPLESQEFAALDRYSQHPYAKCYICRDWHFTGGQDQWNWVCDCKNWEKGDKDYWRYDNGWNLITKRYDSGAFSRYYHHLYNGYDAYDYYNRHACLCEKH</sequence>
<dbReference type="AlphaFoldDB" id="A0A819UI25"/>
<protein>
    <submittedName>
        <fullName evidence="2">Uncharacterized protein</fullName>
    </submittedName>
</protein>
<evidence type="ECO:0000313" key="3">
    <source>
        <dbReference type="Proteomes" id="UP000663881"/>
    </source>
</evidence>
<dbReference type="EMBL" id="CAJNON010000429">
    <property type="protein sequence ID" value="CAF1258305.1"/>
    <property type="molecule type" value="Genomic_DNA"/>
</dbReference>
<organism evidence="2 3">
    <name type="scientific">Adineta steineri</name>
    <dbReference type="NCBI Taxonomy" id="433720"/>
    <lineage>
        <taxon>Eukaryota</taxon>
        <taxon>Metazoa</taxon>
        <taxon>Spiralia</taxon>
        <taxon>Gnathifera</taxon>
        <taxon>Rotifera</taxon>
        <taxon>Eurotatoria</taxon>
        <taxon>Bdelloidea</taxon>
        <taxon>Adinetida</taxon>
        <taxon>Adinetidae</taxon>
        <taxon>Adineta</taxon>
    </lineage>
</organism>
<evidence type="ECO:0000313" key="2">
    <source>
        <dbReference type="EMBL" id="CAF4095733.1"/>
    </source>
</evidence>
<evidence type="ECO:0000313" key="1">
    <source>
        <dbReference type="EMBL" id="CAF1258305.1"/>
    </source>
</evidence>
<dbReference type="OrthoDB" id="10275232at2759"/>
<dbReference type="EMBL" id="CAJOAY010005115">
    <property type="protein sequence ID" value="CAF4095733.1"/>
    <property type="molecule type" value="Genomic_DNA"/>
</dbReference>
<dbReference type="Proteomes" id="UP000663891">
    <property type="component" value="Unassembled WGS sequence"/>
</dbReference>
<comment type="caution">
    <text evidence="2">The sequence shown here is derived from an EMBL/GenBank/DDBJ whole genome shotgun (WGS) entry which is preliminary data.</text>
</comment>
<accession>A0A819UI25</accession>
<gene>
    <name evidence="2" type="ORF">OKA104_LOCUS35408</name>
    <name evidence="1" type="ORF">VCS650_LOCUS28724</name>
</gene>
<proteinExistence type="predicted"/>
<reference evidence="2" key="1">
    <citation type="submission" date="2021-02" db="EMBL/GenBank/DDBJ databases">
        <authorList>
            <person name="Nowell W R."/>
        </authorList>
    </citation>
    <scope>NUCLEOTIDE SEQUENCE</scope>
</reference>
<dbReference type="Proteomes" id="UP000663881">
    <property type="component" value="Unassembled WGS sequence"/>
</dbReference>